<dbReference type="AlphaFoldDB" id="A0A8D8FNY7"/>
<evidence type="ECO:0000313" key="1">
    <source>
        <dbReference type="EMBL" id="CAG6477855.1"/>
    </source>
</evidence>
<dbReference type="EMBL" id="HBUE01081854">
    <property type="protein sequence ID" value="CAG6477855.1"/>
    <property type="molecule type" value="Transcribed_RNA"/>
</dbReference>
<organism evidence="1">
    <name type="scientific">Culex pipiens</name>
    <name type="common">House mosquito</name>
    <dbReference type="NCBI Taxonomy" id="7175"/>
    <lineage>
        <taxon>Eukaryota</taxon>
        <taxon>Metazoa</taxon>
        <taxon>Ecdysozoa</taxon>
        <taxon>Arthropoda</taxon>
        <taxon>Hexapoda</taxon>
        <taxon>Insecta</taxon>
        <taxon>Pterygota</taxon>
        <taxon>Neoptera</taxon>
        <taxon>Endopterygota</taxon>
        <taxon>Diptera</taxon>
        <taxon>Nematocera</taxon>
        <taxon>Culicoidea</taxon>
        <taxon>Culicidae</taxon>
        <taxon>Culicinae</taxon>
        <taxon>Culicini</taxon>
        <taxon>Culex</taxon>
        <taxon>Culex</taxon>
    </lineage>
</organism>
<protein>
    <submittedName>
        <fullName evidence="1">(northern house mosquito) hypothetical protein</fullName>
    </submittedName>
</protein>
<accession>A0A8D8FNY7</accession>
<name>A0A8D8FNY7_CULPI</name>
<proteinExistence type="predicted"/>
<sequence length="122" mass="13375">MKLRTNFCSKSGTNLNLNFACSLTTPINDSDNLLFLNDSRACVCVYVNLCRIAPKGKPKQNIETEPLSAKRKNVIILPEYPPAVSRSLKAASMLAFPSFGDGGERSFAQRNMLNCGDNISDD</sequence>
<reference evidence="1" key="1">
    <citation type="submission" date="2021-05" db="EMBL/GenBank/DDBJ databases">
        <authorList>
            <person name="Alioto T."/>
            <person name="Alioto T."/>
            <person name="Gomez Garrido J."/>
        </authorList>
    </citation>
    <scope>NUCLEOTIDE SEQUENCE</scope>
</reference>